<organism evidence="1 2">
    <name type="scientific">Gossypium australe</name>
    <dbReference type="NCBI Taxonomy" id="47621"/>
    <lineage>
        <taxon>Eukaryota</taxon>
        <taxon>Viridiplantae</taxon>
        <taxon>Streptophyta</taxon>
        <taxon>Embryophyta</taxon>
        <taxon>Tracheophyta</taxon>
        <taxon>Spermatophyta</taxon>
        <taxon>Magnoliopsida</taxon>
        <taxon>eudicotyledons</taxon>
        <taxon>Gunneridae</taxon>
        <taxon>Pentapetalae</taxon>
        <taxon>rosids</taxon>
        <taxon>malvids</taxon>
        <taxon>Malvales</taxon>
        <taxon>Malvaceae</taxon>
        <taxon>Malvoideae</taxon>
        <taxon>Gossypium</taxon>
    </lineage>
</organism>
<evidence type="ECO:0000313" key="2">
    <source>
        <dbReference type="Proteomes" id="UP000325315"/>
    </source>
</evidence>
<dbReference type="EMBL" id="SMMG02000002">
    <property type="protein sequence ID" value="KAA3483232.1"/>
    <property type="molecule type" value="Genomic_DNA"/>
</dbReference>
<evidence type="ECO:0000313" key="1">
    <source>
        <dbReference type="EMBL" id="KAA3483232.1"/>
    </source>
</evidence>
<keyword evidence="2" id="KW-1185">Reference proteome</keyword>
<sequence length="83" mass="9641">MDANGGFVHINVNIMRYLRFLNMMALVHLTSNLLAHEIESQVKAERSITIAVLSAKIKDKFSYDVSYKKKWHAKTEGRPKCFW</sequence>
<gene>
    <name evidence="1" type="ORF">EPI10_005423</name>
</gene>
<comment type="caution">
    <text evidence="1">The sequence shown here is derived from an EMBL/GenBank/DDBJ whole genome shotgun (WGS) entry which is preliminary data.</text>
</comment>
<dbReference type="AlphaFoldDB" id="A0A5B6WQY4"/>
<name>A0A5B6WQY4_9ROSI</name>
<dbReference type="Proteomes" id="UP000325315">
    <property type="component" value="Unassembled WGS sequence"/>
</dbReference>
<dbReference type="OrthoDB" id="1426028at2759"/>
<accession>A0A5B6WQY4</accession>
<proteinExistence type="predicted"/>
<protein>
    <submittedName>
        <fullName evidence="1">Uncharacterized protein</fullName>
    </submittedName>
</protein>
<reference evidence="2" key="1">
    <citation type="journal article" date="2019" name="Plant Biotechnol. J.">
        <title>Genome sequencing of the Australian wild diploid species Gossypium australe highlights disease resistance and delayed gland morphogenesis.</title>
        <authorList>
            <person name="Cai Y."/>
            <person name="Cai X."/>
            <person name="Wang Q."/>
            <person name="Wang P."/>
            <person name="Zhang Y."/>
            <person name="Cai C."/>
            <person name="Xu Y."/>
            <person name="Wang K."/>
            <person name="Zhou Z."/>
            <person name="Wang C."/>
            <person name="Geng S."/>
            <person name="Li B."/>
            <person name="Dong Q."/>
            <person name="Hou Y."/>
            <person name="Wang H."/>
            <person name="Ai P."/>
            <person name="Liu Z."/>
            <person name="Yi F."/>
            <person name="Sun M."/>
            <person name="An G."/>
            <person name="Cheng J."/>
            <person name="Zhang Y."/>
            <person name="Shi Q."/>
            <person name="Xie Y."/>
            <person name="Shi X."/>
            <person name="Chang Y."/>
            <person name="Huang F."/>
            <person name="Chen Y."/>
            <person name="Hong S."/>
            <person name="Mi L."/>
            <person name="Sun Q."/>
            <person name="Zhang L."/>
            <person name="Zhou B."/>
            <person name="Peng R."/>
            <person name="Zhang X."/>
            <person name="Liu F."/>
        </authorList>
    </citation>
    <scope>NUCLEOTIDE SEQUENCE [LARGE SCALE GENOMIC DNA]</scope>
    <source>
        <strain evidence="2">cv. PA1801</strain>
    </source>
</reference>